<evidence type="ECO:0000313" key="1">
    <source>
        <dbReference type="EMBL" id="OHA31240.1"/>
    </source>
</evidence>
<dbReference type="EMBL" id="MHRW01000006">
    <property type="protein sequence ID" value="OHA31240.1"/>
    <property type="molecule type" value="Genomic_DNA"/>
</dbReference>
<dbReference type="AlphaFoldDB" id="A0A1G2N5B5"/>
<accession>A0A1G2N5B5</accession>
<dbReference type="Proteomes" id="UP000176365">
    <property type="component" value="Unassembled WGS sequence"/>
</dbReference>
<dbReference type="InterPro" id="IPR045864">
    <property type="entry name" value="aa-tRNA-synth_II/BPL/LPL"/>
</dbReference>
<gene>
    <name evidence="1" type="ORF">A3B11_01985</name>
</gene>
<evidence type="ECO:0000313" key="2">
    <source>
        <dbReference type="Proteomes" id="UP000176365"/>
    </source>
</evidence>
<proteinExistence type="predicted"/>
<sequence>MKSEQESSANANSEAVKKFMAERKWEMHSCSACGRTFFSKPFTKMDVSACGWHKCDKGEYPFRTYSKRKRMLTPAQINSRMSEYFRSAGFDTAIPMNIANFEGQTDLVIAGVQMFDDIIHRNQKIRNDKVFLAQPCVRMQFQPLVESQEGTSTSFVNVCIEKMGAEFFEHLQSVDHWCTILSKLGLHMNDFIVVMRTSIKDWGTGKFSALELFFSYGGLELGDAAYLLIPQPNRPAIAISDIGFGLERIAWAVNKTDSYFDTLMPWTATGTREMFDSCRTMALLVLCGIQAANKGPGLQFRRFAKVLSEKYYGVDVYSILAYYFDYWAQFIKPSINREAAIQLARLEIERFVNLKVCETLRLPPPRNETTEAYFDRLVYTCNINIYELRKAIQTCKT</sequence>
<protein>
    <submittedName>
        <fullName evidence="1">Uncharacterized protein</fullName>
    </submittedName>
</protein>
<dbReference type="SUPFAM" id="SSF55681">
    <property type="entry name" value="Class II aaRS and biotin synthetases"/>
    <property type="match status" value="1"/>
</dbReference>
<organism evidence="1 2">
    <name type="scientific">Candidatus Taylorbacteria bacterium RIFCSPLOWO2_01_FULL_44_26</name>
    <dbReference type="NCBI Taxonomy" id="1802318"/>
    <lineage>
        <taxon>Bacteria</taxon>
        <taxon>Candidatus Tayloriibacteriota</taxon>
    </lineage>
</organism>
<reference evidence="1 2" key="1">
    <citation type="journal article" date="2016" name="Nat. Commun.">
        <title>Thousands of microbial genomes shed light on interconnected biogeochemical processes in an aquifer system.</title>
        <authorList>
            <person name="Anantharaman K."/>
            <person name="Brown C.T."/>
            <person name="Hug L.A."/>
            <person name="Sharon I."/>
            <person name="Castelle C.J."/>
            <person name="Probst A.J."/>
            <person name="Thomas B.C."/>
            <person name="Singh A."/>
            <person name="Wilkins M.J."/>
            <person name="Karaoz U."/>
            <person name="Brodie E.L."/>
            <person name="Williams K.H."/>
            <person name="Hubbard S.S."/>
            <person name="Banfield J.F."/>
        </authorList>
    </citation>
    <scope>NUCLEOTIDE SEQUENCE [LARGE SCALE GENOMIC DNA]</scope>
</reference>
<comment type="caution">
    <text evidence="1">The sequence shown here is derived from an EMBL/GenBank/DDBJ whole genome shotgun (WGS) entry which is preliminary data.</text>
</comment>
<name>A0A1G2N5B5_9BACT</name>
<dbReference type="Gene3D" id="3.30.930.10">
    <property type="entry name" value="Bira Bifunctional Protein, Domain 2"/>
    <property type="match status" value="1"/>
</dbReference>